<feature type="region of interest" description="Disordered" evidence="1">
    <location>
        <begin position="45"/>
        <end position="90"/>
    </location>
</feature>
<protein>
    <submittedName>
        <fullName evidence="3">Uncharacterized protein</fullName>
    </submittedName>
</protein>
<gene>
    <name evidence="3" type="ORF">EDS130_LOCUS12485</name>
    <name evidence="2" type="ORF">XAT740_LOCUS10807</name>
</gene>
<keyword evidence="4" id="KW-1185">Reference proteome</keyword>
<dbReference type="EMBL" id="CAJNOJ010000047">
    <property type="protein sequence ID" value="CAF0953882.1"/>
    <property type="molecule type" value="Genomic_DNA"/>
</dbReference>
<reference evidence="3" key="1">
    <citation type="submission" date="2021-02" db="EMBL/GenBank/DDBJ databases">
        <authorList>
            <person name="Nowell W R."/>
        </authorList>
    </citation>
    <scope>NUCLEOTIDE SEQUENCE</scope>
</reference>
<feature type="region of interest" description="Disordered" evidence="1">
    <location>
        <begin position="128"/>
        <end position="306"/>
    </location>
</feature>
<dbReference type="AlphaFoldDB" id="A0A814DGM5"/>
<evidence type="ECO:0000313" key="4">
    <source>
        <dbReference type="Proteomes" id="UP000663828"/>
    </source>
</evidence>
<dbReference type="Proteomes" id="UP000663852">
    <property type="component" value="Unassembled WGS sequence"/>
</dbReference>
<accession>A0A814DGM5</accession>
<dbReference type="EMBL" id="CAJNOR010000582">
    <property type="protein sequence ID" value="CAF0953717.1"/>
    <property type="molecule type" value="Genomic_DNA"/>
</dbReference>
<sequence length="439" mass="50664">MVHYGRHIIVPGTDLCEICDRGILYERKRGKKIGKKFLYTNQDGRFTYRPNNVEKRPPQQTTPRQRRKSYHAETLTARSRPPAQDESPKRVVRRAYTPPHDIPLSSRAPPGATLYHVDDPVIQSRRPFEEVTPRQPQKTYTEPVTARSRPVVHEEPPKRIVQRPRTPVETIQLSSRAPPGPTLYYMDDPTIHNTRPYALTTPRERRNSFHTEPTTARSRPVVQEEPPKRTARRAYTPPNDIPLSSRAPPGPTLYHVDEPSPTSYRNGIINEEPRQRNNGQVLQAPPTKRQTNSDPDSFGRPYIIDSYDPLRKPNMYYLDQPQRASRYTPMPTTPSPPRVVYQADTPRKQRQLEPVPTRSHEEPDVTVVRRVYKKLPAGKQVPTEEEYIPNGNRPVRKVEAFYLTPGQSNSTLQSTYRPMNTPLPNRNPSIYYIQPTNAY</sequence>
<evidence type="ECO:0000313" key="3">
    <source>
        <dbReference type="EMBL" id="CAF0953882.1"/>
    </source>
</evidence>
<comment type="caution">
    <text evidence="3">The sequence shown here is derived from an EMBL/GenBank/DDBJ whole genome shotgun (WGS) entry which is preliminary data.</text>
</comment>
<organism evidence="3 5">
    <name type="scientific">Adineta ricciae</name>
    <name type="common">Rotifer</name>
    <dbReference type="NCBI Taxonomy" id="249248"/>
    <lineage>
        <taxon>Eukaryota</taxon>
        <taxon>Metazoa</taxon>
        <taxon>Spiralia</taxon>
        <taxon>Gnathifera</taxon>
        <taxon>Rotifera</taxon>
        <taxon>Eurotatoria</taxon>
        <taxon>Bdelloidea</taxon>
        <taxon>Adinetida</taxon>
        <taxon>Adinetidae</taxon>
        <taxon>Adineta</taxon>
    </lineage>
</organism>
<dbReference type="OrthoDB" id="9999868at2759"/>
<name>A0A814DGM5_ADIRI</name>
<evidence type="ECO:0000256" key="1">
    <source>
        <dbReference type="SAM" id="MobiDB-lite"/>
    </source>
</evidence>
<evidence type="ECO:0000313" key="2">
    <source>
        <dbReference type="EMBL" id="CAF0953717.1"/>
    </source>
</evidence>
<dbReference type="Proteomes" id="UP000663828">
    <property type="component" value="Unassembled WGS sequence"/>
</dbReference>
<proteinExistence type="predicted"/>
<evidence type="ECO:0000313" key="5">
    <source>
        <dbReference type="Proteomes" id="UP000663852"/>
    </source>
</evidence>